<evidence type="ECO:0000259" key="5">
    <source>
        <dbReference type="Pfam" id="PF13193"/>
    </source>
</evidence>
<name>A0ABP9CC63_9ACTN</name>
<feature type="domain" description="AMP-dependent synthetase/ligase" evidence="4">
    <location>
        <begin position="61"/>
        <end position="230"/>
    </location>
</feature>
<dbReference type="InterPro" id="IPR025110">
    <property type="entry name" value="AMP-bd_C"/>
</dbReference>
<comment type="similarity">
    <text evidence="1">Belongs to the ATP-dependent AMP-binding enzyme family.</text>
</comment>
<reference evidence="7" key="1">
    <citation type="journal article" date="2019" name="Int. J. Syst. Evol. Microbiol.">
        <title>The Global Catalogue of Microorganisms (GCM) 10K type strain sequencing project: providing services to taxonomists for standard genome sequencing and annotation.</title>
        <authorList>
            <consortium name="The Broad Institute Genomics Platform"/>
            <consortium name="The Broad Institute Genome Sequencing Center for Infectious Disease"/>
            <person name="Wu L."/>
            <person name="Ma J."/>
        </authorList>
    </citation>
    <scope>NUCLEOTIDE SEQUENCE [LARGE SCALE GENOMIC DNA]</scope>
    <source>
        <strain evidence="7">JCM 18542</strain>
    </source>
</reference>
<dbReference type="Gene3D" id="3.30.300.30">
    <property type="match status" value="1"/>
</dbReference>
<sequence>MTDPRPAPAGRRLAALPVPPTARAAVLLPRVARALDGSGDALLPVPADDPRESGRLTGALPPGSVVDDTVAMVVATSGTTGTPKGAMLPGPALVAGARATHGRLGGPGTWLLPLPPHHIAGMQILVRSVVAGTEPVIVDVTRGFDPEDIVAATRRMPVGRRYTSLVPTQLVKVLDHPGAVDALRTFDAILVGGAATPAALRERAEAAGLALVRTYGMSETCGGCVYDGVPLDGVRVRIAPGTSRIVLGGPVVAAGYLGAPGHPAFAEPGWFRTDDAGEFDDGVLTVTGRLDEAITTGGLTVVPQVVEAVLERVPGVRACAVVGLPDERLGRRVAVAIVPDTSPHAPGTPGAPGTPTLETLRSAVARELGPRAAPREMFVVDALPMRGIGKVDRWALHARLTGG</sequence>
<evidence type="ECO:0000256" key="1">
    <source>
        <dbReference type="ARBA" id="ARBA00006432"/>
    </source>
</evidence>
<dbReference type="InterPro" id="IPR042099">
    <property type="entry name" value="ANL_N_sf"/>
</dbReference>
<evidence type="ECO:0000259" key="4">
    <source>
        <dbReference type="Pfam" id="PF00501"/>
    </source>
</evidence>
<gene>
    <name evidence="6" type="primary">menE</name>
    <name evidence="6" type="ORF">GCM10023353_07310</name>
</gene>
<accession>A0ABP9CC63</accession>
<dbReference type="InterPro" id="IPR020845">
    <property type="entry name" value="AMP-binding_CS"/>
</dbReference>
<dbReference type="EMBL" id="BAABKQ010000001">
    <property type="protein sequence ID" value="GAA4806662.1"/>
    <property type="molecule type" value="Genomic_DNA"/>
</dbReference>
<comment type="caution">
    <text evidence="6">The sequence shown here is derived from an EMBL/GenBank/DDBJ whole genome shotgun (WGS) entry which is preliminary data.</text>
</comment>
<keyword evidence="7" id="KW-1185">Reference proteome</keyword>
<proteinExistence type="inferred from homology"/>
<dbReference type="Pfam" id="PF00501">
    <property type="entry name" value="AMP-binding"/>
    <property type="match status" value="1"/>
</dbReference>
<dbReference type="PANTHER" id="PTHR43201">
    <property type="entry name" value="ACYL-COA SYNTHETASE"/>
    <property type="match status" value="1"/>
</dbReference>
<dbReference type="RefSeq" id="WP_200175440.1">
    <property type="nucleotide sequence ID" value="NZ_BAABKQ010000001.1"/>
</dbReference>
<dbReference type="PANTHER" id="PTHR43201:SF5">
    <property type="entry name" value="MEDIUM-CHAIN ACYL-COA LIGASE ACSF2, MITOCHONDRIAL"/>
    <property type="match status" value="1"/>
</dbReference>
<dbReference type="PROSITE" id="PS00455">
    <property type="entry name" value="AMP_BINDING"/>
    <property type="match status" value="1"/>
</dbReference>
<evidence type="ECO:0000256" key="3">
    <source>
        <dbReference type="SAM" id="MobiDB-lite"/>
    </source>
</evidence>
<dbReference type="NCBIfam" id="NF005877">
    <property type="entry name" value="PRK07824.1"/>
    <property type="match status" value="1"/>
</dbReference>
<organism evidence="6 7">
    <name type="scientific">Tomitella cavernea</name>
    <dbReference type="NCBI Taxonomy" id="1387982"/>
    <lineage>
        <taxon>Bacteria</taxon>
        <taxon>Bacillati</taxon>
        <taxon>Actinomycetota</taxon>
        <taxon>Actinomycetes</taxon>
        <taxon>Mycobacteriales</taxon>
        <taxon>Tomitella</taxon>
    </lineage>
</organism>
<feature type="region of interest" description="Disordered" evidence="3">
    <location>
        <begin position="38"/>
        <end position="62"/>
    </location>
</feature>
<evidence type="ECO:0000313" key="7">
    <source>
        <dbReference type="Proteomes" id="UP001500839"/>
    </source>
</evidence>
<dbReference type="GO" id="GO:0016874">
    <property type="term" value="F:ligase activity"/>
    <property type="evidence" value="ECO:0007669"/>
    <property type="project" value="UniProtKB-KW"/>
</dbReference>
<dbReference type="InterPro" id="IPR000873">
    <property type="entry name" value="AMP-dep_synth/lig_dom"/>
</dbReference>
<evidence type="ECO:0000256" key="2">
    <source>
        <dbReference type="ARBA" id="ARBA00022598"/>
    </source>
</evidence>
<protein>
    <submittedName>
        <fullName evidence="6">O-succinylbenzoate--CoA ligase</fullName>
    </submittedName>
</protein>
<feature type="domain" description="AMP-binding enzyme C-terminal" evidence="5">
    <location>
        <begin position="306"/>
        <end position="390"/>
    </location>
</feature>
<dbReference type="Gene3D" id="3.40.50.12780">
    <property type="entry name" value="N-terminal domain of ligase-like"/>
    <property type="match status" value="1"/>
</dbReference>
<dbReference type="InterPro" id="IPR045851">
    <property type="entry name" value="AMP-bd_C_sf"/>
</dbReference>
<evidence type="ECO:0000313" key="6">
    <source>
        <dbReference type="EMBL" id="GAA4806662.1"/>
    </source>
</evidence>
<dbReference type="Proteomes" id="UP001500839">
    <property type="component" value="Unassembled WGS sequence"/>
</dbReference>
<keyword evidence="2 6" id="KW-0436">Ligase</keyword>
<dbReference type="SUPFAM" id="SSF56801">
    <property type="entry name" value="Acetyl-CoA synthetase-like"/>
    <property type="match status" value="1"/>
</dbReference>
<dbReference type="Pfam" id="PF13193">
    <property type="entry name" value="AMP-binding_C"/>
    <property type="match status" value="1"/>
</dbReference>